<proteinExistence type="predicted"/>
<keyword evidence="4" id="KW-1185">Reference proteome</keyword>
<dbReference type="RefSeq" id="WP_183548522.1">
    <property type="nucleotide sequence ID" value="NZ_BMQT01000010.1"/>
</dbReference>
<protein>
    <submittedName>
        <fullName evidence="3">Putative lipid-binding transport protein (Tim44 family)</fullName>
    </submittedName>
</protein>
<feature type="transmembrane region" description="Helical" evidence="2">
    <location>
        <begin position="31"/>
        <end position="54"/>
    </location>
</feature>
<feature type="region of interest" description="Disordered" evidence="1">
    <location>
        <begin position="1"/>
        <end position="22"/>
    </location>
</feature>
<dbReference type="EMBL" id="JACHXG010000008">
    <property type="protein sequence ID" value="MBB3090976.1"/>
    <property type="molecule type" value="Genomic_DNA"/>
</dbReference>
<evidence type="ECO:0000256" key="1">
    <source>
        <dbReference type="SAM" id="MobiDB-lite"/>
    </source>
</evidence>
<keyword evidence="2" id="KW-0472">Membrane</keyword>
<sequence>MSQPSEVAAAGPAWPPNQPAPAGNPRGAAGWLGMAGLGLAAGLLGIVALVRVIVGIPKVSQSYYNSFYAMEDRSIIWLILGLLMIA</sequence>
<organism evidence="3 4">
    <name type="scientific">Nocardioides albus</name>
    <dbReference type="NCBI Taxonomy" id="1841"/>
    <lineage>
        <taxon>Bacteria</taxon>
        <taxon>Bacillati</taxon>
        <taxon>Actinomycetota</taxon>
        <taxon>Actinomycetes</taxon>
        <taxon>Propionibacteriales</taxon>
        <taxon>Nocardioidaceae</taxon>
        <taxon>Nocardioides</taxon>
    </lineage>
</organism>
<evidence type="ECO:0000313" key="4">
    <source>
        <dbReference type="Proteomes" id="UP000577707"/>
    </source>
</evidence>
<dbReference type="AlphaFoldDB" id="A0A7W5A787"/>
<evidence type="ECO:0000313" key="3">
    <source>
        <dbReference type="EMBL" id="MBB3090976.1"/>
    </source>
</evidence>
<keyword evidence="2" id="KW-1133">Transmembrane helix</keyword>
<evidence type="ECO:0000256" key="2">
    <source>
        <dbReference type="SAM" id="Phobius"/>
    </source>
</evidence>
<name>A0A7W5A787_9ACTN</name>
<reference evidence="3 4" key="1">
    <citation type="submission" date="2020-08" db="EMBL/GenBank/DDBJ databases">
        <title>Genomic Encyclopedia of Type Strains, Phase III (KMG-III): the genomes of soil and plant-associated and newly described type strains.</title>
        <authorList>
            <person name="Whitman W."/>
        </authorList>
    </citation>
    <scope>NUCLEOTIDE SEQUENCE [LARGE SCALE GENOMIC DNA]</scope>
    <source>
        <strain evidence="3 4">CECT 3302</strain>
    </source>
</reference>
<accession>A0A7W5A787</accession>
<gene>
    <name evidence="3" type="ORF">FHS12_003938</name>
</gene>
<keyword evidence="2" id="KW-0812">Transmembrane</keyword>
<comment type="caution">
    <text evidence="3">The sequence shown here is derived from an EMBL/GenBank/DDBJ whole genome shotgun (WGS) entry which is preliminary data.</text>
</comment>
<dbReference type="Proteomes" id="UP000577707">
    <property type="component" value="Unassembled WGS sequence"/>
</dbReference>